<dbReference type="KEGG" id="pmj:P9211_03701"/>
<name>A9BDZ1_PROM4</name>
<reference evidence="1 2" key="1">
    <citation type="journal article" date="2007" name="PLoS Genet.">
        <title>Patterns and implications of gene gain and loss in the evolution of Prochlorococcus.</title>
        <authorList>
            <person name="Kettler G.C."/>
            <person name="Martiny A.C."/>
            <person name="Huang K."/>
            <person name="Zucker J."/>
            <person name="Coleman M.L."/>
            <person name="Rodrigue S."/>
            <person name="Chen F."/>
            <person name="Lapidus A."/>
            <person name="Ferriera S."/>
            <person name="Johnson J."/>
            <person name="Steglich C."/>
            <person name="Church G.M."/>
            <person name="Richardson P."/>
            <person name="Chisholm S.W."/>
        </authorList>
    </citation>
    <scope>NUCLEOTIDE SEQUENCE [LARGE SCALE GENOMIC DNA]</scope>
    <source>
        <strain evidence="2">MIT 9211</strain>
    </source>
</reference>
<evidence type="ECO:0000313" key="2">
    <source>
        <dbReference type="Proteomes" id="UP000000788"/>
    </source>
</evidence>
<evidence type="ECO:0000313" key="1">
    <source>
        <dbReference type="EMBL" id="ABX08301.1"/>
    </source>
</evidence>
<organism evidence="1 2">
    <name type="scientific">Prochlorococcus marinus (strain MIT 9211)</name>
    <dbReference type="NCBI Taxonomy" id="93059"/>
    <lineage>
        <taxon>Bacteria</taxon>
        <taxon>Bacillati</taxon>
        <taxon>Cyanobacteriota</taxon>
        <taxon>Cyanophyceae</taxon>
        <taxon>Synechococcales</taxon>
        <taxon>Prochlorococcaceae</taxon>
        <taxon>Prochlorococcus</taxon>
    </lineage>
</organism>
<keyword evidence="2" id="KW-1185">Reference proteome</keyword>
<dbReference type="AlphaFoldDB" id="A9BDZ1"/>
<gene>
    <name evidence="1" type="ordered locus">P9211_03701</name>
</gene>
<dbReference type="HOGENOM" id="CLU_1693922_0_0_3"/>
<accession>A9BDZ1</accession>
<sequence>MKTILRPITPLKEFIKAMELAGLSDKEYELIDYIRYTGVFSQPMIVKDLRMSSKPPALSIICEVCRKIGEYMPDHFKAVRQWSQSISEHNVKWDGDLICSATRNIDGTPLSPESRTALYDYLAVHKELFTGFD</sequence>
<dbReference type="Proteomes" id="UP000000788">
    <property type="component" value="Chromosome"/>
</dbReference>
<protein>
    <submittedName>
        <fullName evidence="1">Uncharacterized protein</fullName>
    </submittedName>
</protein>
<proteinExistence type="predicted"/>
<dbReference type="OrthoDB" id="540110at2"/>
<dbReference type="EMBL" id="CP000878">
    <property type="protein sequence ID" value="ABX08301.1"/>
    <property type="molecule type" value="Genomic_DNA"/>
</dbReference>
<dbReference type="eggNOG" id="ENOG50349X4">
    <property type="taxonomic scope" value="Bacteria"/>
</dbReference>